<reference evidence="3" key="1">
    <citation type="submission" date="2020-01" db="EMBL/GenBank/DDBJ databases">
        <authorList>
            <consortium name="DOE Joint Genome Institute"/>
            <person name="Haridas S."/>
            <person name="Albert R."/>
            <person name="Binder M."/>
            <person name="Bloem J."/>
            <person name="Labutti K."/>
            <person name="Salamov A."/>
            <person name="Andreopoulos B."/>
            <person name="Baker S.E."/>
            <person name="Barry K."/>
            <person name="Bills G."/>
            <person name="Bluhm B.H."/>
            <person name="Cannon C."/>
            <person name="Castanera R."/>
            <person name="Culley D.E."/>
            <person name="Daum C."/>
            <person name="Ezra D."/>
            <person name="Gonzalez J.B."/>
            <person name="Henrissat B."/>
            <person name="Kuo A."/>
            <person name="Liang C."/>
            <person name="Lipzen A."/>
            <person name="Lutzoni F."/>
            <person name="Magnuson J."/>
            <person name="Mondo S."/>
            <person name="Nolan M."/>
            <person name="Ohm R."/>
            <person name="Pangilinan J."/>
            <person name="Park H.-J."/>
            <person name="Ramirez L."/>
            <person name="Alfaro M."/>
            <person name="Sun H."/>
            <person name="Tritt A."/>
            <person name="Yoshinaga Y."/>
            <person name="Zwiers L.-H."/>
            <person name="Turgeon B.G."/>
            <person name="Goodwin S.B."/>
            <person name="Spatafora J.W."/>
            <person name="Crous P.W."/>
            <person name="Grigoriev I.V."/>
        </authorList>
    </citation>
    <scope>NUCLEOTIDE SEQUENCE</scope>
    <source>
        <strain evidence="3">CBS 342.82</strain>
    </source>
</reference>
<dbReference type="GeneID" id="54358515"/>
<proteinExistence type="predicted"/>
<dbReference type="OrthoDB" id="249703at2759"/>
<reference evidence="3" key="2">
    <citation type="submission" date="2020-04" db="EMBL/GenBank/DDBJ databases">
        <authorList>
            <consortium name="NCBI Genome Project"/>
        </authorList>
    </citation>
    <scope>NUCLEOTIDE SEQUENCE</scope>
    <source>
        <strain evidence="3">CBS 342.82</strain>
    </source>
</reference>
<evidence type="ECO:0008006" key="4">
    <source>
        <dbReference type="Google" id="ProtNLM"/>
    </source>
</evidence>
<evidence type="ECO:0000313" key="3">
    <source>
        <dbReference type="RefSeq" id="XP_033463980.1"/>
    </source>
</evidence>
<dbReference type="PANTHER" id="PTHR28283">
    <property type="entry name" value="3',5'-CYCLIC-NUCLEOTIDE PHOSPHODIESTERASE 1"/>
    <property type="match status" value="1"/>
</dbReference>
<dbReference type="CDD" id="cd07735">
    <property type="entry name" value="class_II_PDE_MBL-fold"/>
    <property type="match status" value="1"/>
</dbReference>
<dbReference type="SUPFAM" id="SSF56281">
    <property type="entry name" value="Metallo-hydrolase/oxidoreductase"/>
    <property type="match status" value="1"/>
</dbReference>
<protein>
    <recommendedName>
        <fullName evidence="4">Cyclic-AMP phosphodiesterase, class-II</fullName>
    </recommendedName>
</protein>
<dbReference type="Pfam" id="PF02112">
    <property type="entry name" value="PDEase_II"/>
    <property type="match status" value="2"/>
</dbReference>
<dbReference type="GO" id="GO:0004115">
    <property type="term" value="F:3',5'-cyclic-AMP phosphodiesterase activity"/>
    <property type="evidence" value="ECO:0007669"/>
    <property type="project" value="InterPro"/>
</dbReference>
<dbReference type="PANTHER" id="PTHR28283:SF1">
    <property type="entry name" value="3',5'-CYCLIC-NUCLEOTIDE PHOSPHODIESTERASE 1"/>
    <property type="match status" value="1"/>
</dbReference>
<dbReference type="InterPro" id="IPR000396">
    <property type="entry name" value="Pdiesterase2"/>
</dbReference>
<dbReference type="PRINTS" id="PR00388">
    <property type="entry name" value="PDIESTERASE2"/>
</dbReference>
<organism evidence="3">
    <name type="scientific">Dissoconium aciculare CBS 342.82</name>
    <dbReference type="NCBI Taxonomy" id="1314786"/>
    <lineage>
        <taxon>Eukaryota</taxon>
        <taxon>Fungi</taxon>
        <taxon>Dikarya</taxon>
        <taxon>Ascomycota</taxon>
        <taxon>Pezizomycotina</taxon>
        <taxon>Dothideomycetes</taxon>
        <taxon>Dothideomycetidae</taxon>
        <taxon>Mycosphaerellales</taxon>
        <taxon>Dissoconiaceae</taxon>
        <taxon>Dissoconium</taxon>
    </lineage>
</organism>
<evidence type="ECO:0000256" key="1">
    <source>
        <dbReference type="SAM" id="MobiDB-lite"/>
    </source>
</evidence>
<dbReference type="Gene3D" id="3.60.15.10">
    <property type="entry name" value="Ribonuclease Z/Hydroxyacylglutathione hydrolase-like"/>
    <property type="match status" value="1"/>
</dbReference>
<reference evidence="3" key="3">
    <citation type="submission" date="2025-08" db="UniProtKB">
        <authorList>
            <consortium name="RefSeq"/>
        </authorList>
    </citation>
    <scope>IDENTIFICATION</scope>
    <source>
        <strain evidence="3">CBS 342.82</strain>
    </source>
</reference>
<keyword evidence="2" id="KW-1185">Reference proteome</keyword>
<sequence length="512" mass="55366">MSVLSEDKESANAGAHGRKPAIQVVCLGSGGGPCEDNVTGFLLRSIATEWARNSLLAVDAGSHLAPITRILEEHFPLTYNGKPKASEAPEATVLKSGPFAGLKFPDRSARANAMHLLRSYISAYLITHPHLDHLAGFAINTAAFHATSRPKTVAALPNTVEAMKRHIFNDVIWPNLTDEDGGVGFVTFQRLKEGGDAMVGEGEGRGYIDVCDGLGVRAFKVSHGVCTKSPPAHQHRGSGAGITDASPTYNTSAQAFALESSASSTHRSLSTSHHFHTAHQSPHAMPLDGACVVDSTAFFIRDDQTSRELLFFGDVEPDTLSLSPRNQIVWTEAARKIANGLLGAILIECSYDDSQADAFLFGHMNPRHLITELQNLAALAEEAKIHRQMEEKGAKKRKRSAPANGLLLPEHDRKRSRSMSQVDAVRSGPLSPKSSSTPRRCETGIGVNLGEDMPLRGIQVIIIHVKDTLKDGPHVSENILSQLKDYEARLQEQGQGLGCEFIIARSGESYWV</sequence>
<dbReference type="GO" id="GO:1902660">
    <property type="term" value="P:negative regulation of glucose mediated signaling pathway"/>
    <property type="evidence" value="ECO:0007669"/>
    <property type="project" value="TreeGrafter"/>
</dbReference>
<evidence type="ECO:0000313" key="2">
    <source>
        <dbReference type="Proteomes" id="UP000504637"/>
    </source>
</evidence>
<dbReference type="Proteomes" id="UP000504637">
    <property type="component" value="Unplaced"/>
</dbReference>
<dbReference type="GO" id="GO:0006198">
    <property type="term" value="P:cAMP catabolic process"/>
    <property type="evidence" value="ECO:0007669"/>
    <property type="project" value="InterPro"/>
</dbReference>
<gene>
    <name evidence="3" type="ORF">K489DRAFT_310591</name>
</gene>
<dbReference type="AlphaFoldDB" id="A0A6J3MGX8"/>
<dbReference type="RefSeq" id="XP_033463980.1">
    <property type="nucleotide sequence ID" value="XM_033600715.1"/>
</dbReference>
<feature type="region of interest" description="Disordered" evidence="1">
    <location>
        <begin position="389"/>
        <end position="441"/>
    </location>
</feature>
<accession>A0A6J3MGX8</accession>
<dbReference type="GO" id="GO:0047555">
    <property type="term" value="F:3',5'-cyclic-GMP phosphodiesterase activity"/>
    <property type="evidence" value="ECO:0007669"/>
    <property type="project" value="TreeGrafter"/>
</dbReference>
<dbReference type="InterPro" id="IPR036866">
    <property type="entry name" value="RibonucZ/Hydroxyglut_hydro"/>
</dbReference>
<name>A0A6J3MGX8_9PEZI</name>